<accession>A0A7I9UZF3</accession>
<comment type="cofactor">
    <cofactor evidence="1">
        <name>FAD</name>
        <dbReference type="ChEBI" id="CHEBI:57692"/>
    </cofactor>
</comment>
<protein>
    <submittedName>
        <fullName evidence="7">Pyridine nucleotide-disulfide oxidoreductase</fullName>
    </submittedName>
</protein>
<dbReference type="RefSeq" id="WP_161927416.1">
    <property type="nucleotide sequence ID" value="NZ_BJOU01000001.1"/>
</dbReference>
<evidence type="ECO:0000256" key="3">
    <source>
        <dbReference type="ARBA" id="ARBA00022827"/>
    </source>
</evidence>
<organism evidence="7 8">
    <name type="scientific">Gordonia crocea</name>
    <dbReference type="NCBI Taxonomy" id="589162"/>
    <lineage>
        <taxon>Bacteria</taxon>
        <taxon>Bacillati</taxon>
        <taxon>Actinomycetota</taxon>
        <taxon>Actinomycetes</taxon>
        <taxon>Mycobacteriales</taxon>
        <taxon>Gordoniaceae</taxon>
        <taxon>Gordonia</taxon>
    </lineage>
</organism>
<dbReference type="GO" id="GO:0016651">
    <property type="term" value="F:oxidoreductase activity, acting on NAD(P)H"/>
    <property type="evidence" value="ECO:0007669"/>
    <property type="project" value="TreeGrafter"/>
</dbReference>
<dbReference type="InterPro" id="IPR023753">
    <property type="entry name" value="FAD/NAD-binding_dom"/>
</dbReference>
<proteinExistence type="predicted"/>
<dbReference type="InterPro" id="IPR036188">
    <property type="entry name" value="FAD/NAD-bd_sf"/>
</dbReference>
<dbReference type="InterPro" id="IPR028202">
    <property type="entry name" value="Reductase_C"/>
</dbReference>
<reference evidence="8" key="1">
    <citation type="submission" date="2019-06" db="EMBL/GenBank/DDBJ databases">
        <title>Gordonia isolated from sludge of a wastewater treatment plant.</title>
        <authorList>
            <person name="Tamura T."/>
            <person name="Aoyama K."/>
            <person name="Kang Y."/>
            <person name="Saito S."/>
            <person name="Akiyama N."/>
            <person name="Yazawa K."/>
            <person name="Gonoi T."/>
            <person name="Mikami Y."/>
        </authorList>
    </citation>
    <scope>NUCLEOTIDE SEQUENCE [LARGE SCALE GENOMIC DNA]</scope>
    <source>
        <strain evidence="8">NBRC 107697</strain>
    </source>
</reference>
<keyword evidence="3" id="KW-0274">FAD</keyword>
<name>A0A7I9UZF3_9ACTN</name>
<keyword evidence="8" id="KW-1185">Reference proteome</keyword>
<sequence>MGATTVIIGGGLAGAKAAEALRDKGYDGTVVLIGAEAHLPYERPPLSKGYLAGSDDRDSVFVHDREWYDDKNVDLRIDVTATRIDREAKAVHLSDGTAVDYDKVVLATGSRPRHFPGDPDVQYLRTLDDSELLRERLGEGKSLLVVGAGWIGLEAAAAARTLGTAVTVVEPEDVPLARVLGAEQGGVIADLHRRHGVDLRLGVGVKAIESGAVTTDDGETLRADPILVGIGAEPEVALAREAGLAVGNGVDVDARLRTSDPDIVAVGDIANHDHPIFGRIRIEHWANALNQPAVAVANLLGGNEAYTRLPYFYTDQYEFGMEYRGHAAGDDELVVRGSVADLEYLAFWLADGVVRAGMNVNIWDQGDDIAALVQSQRIVDPARLADASIPLADV</sequence>
<dbReference type="Pfam" id="PF07992">
    <property type="entry name" value="Pyr_redox_2"/>
    <property type="match status" value="1"/>
</dbReference>
<evidence type="ECO:0000256" key="1">
    <source>
        <dbReference type="ARBA" id="ARBA00001974"/>
    </source>
</evidence>
<dbReference type="InterPro" id="IPR050446">
    <property type="entry name" value="FAD-oxidoreductase/Apoptosis"/>
</dbReference>
<evidence type="ECO:0000259" key="6">
    <source>
        <dbReference type="Pfam" id="PF14759"/>
    </source>
</evidence>
<dbReference type="EMBL" id="BJOU01000001">
    <property type="protein sequence ID" value="GED98200.1"/>
    <property type="molecule type" value="Genomic_DNA"/>
</dbReference>
<dbReference type="InterPro" id="IPR016156">
    <property type="entry name" value="FAD/NAD-linked_Rdtase_dimer_sf"/>
</dbReference>
<dbReference type="PRINTS" id="PR00368">
    <property type="entry name" value="FADPNR"/>
</dbReference>
<dbReference type="Gene3D" id="3.30.390.30">
    <property type="match status" value="1"/>
</dbReference>
<dbReference type="PANTHER" id="PTHR43557">
    <property type="entry name" value="APOPTOSIS-INDUCING FACTOR 1"/>
    <property type="match status" value="1"/>
</dbReference>
<dbReference type="SUPFAM" id="SSF51905">
    <property type="entry name" value="FAD/NAD(P)-binding domain"/>
    <property type="match status" value="2"/>
</dbReference>
<feature type="domain" description="Reductase C-terminal" evidence="6">
    <location>
        <begin position="311"/>
        <end position="393"/>
    </location>
</feature>
<dbReference type="Gene3D" id="3.50.50.60">
    <property type="entry name" value="FAD/NAD(P)-binding domain"/>
    <property type="match status" value="2"/>
</dbReference>
<dbReference type="Proteomes" id="UP000444980">
    <property type="component" value="Unassembled WGS sequence"/>
</dbReference>
<dbReference type="AlphaFoldDB" id="A0A7I9UZF3"/>
<evidence type="ECO:0000259" key="5">
    <source>
        <dbReference type="Pfam" id="PF07992"/>
    </source>
</evidence>
<evidence type="ECO:0000313" key="7">
    <source>
        <dbReference type="EMBL" id="GED98200.1"/>
    </source>
</evidence>
<dbReference type="PANTHER" id="PTHR43557:SF2">
    <property type="entry name" value="RIESKE DOMAIN-CONTAINING PROTEIN-RELATED"/>
    <property type="match status" value="1"/>
</dbReference>
<comment type="caution">
    <text evidence="7">The sequence shown here is derived from an EMBL/GenBank/DDBJ whole genome shotgun (WGS) entry which is preliminary data.</text>
</comment>
<dbReference type="Pfam" id="PF14759">
    <property type="entry name" value="Reductase_C"/>
    <property type="match status" value="1"/>
</dbReference>
<dbReference type="OrthoDB" id="4213189at2"/>
<feature type="domain" description="FAD/NAD(P)-binding" evidence="5">
    <location>
        <begin position="5"/>
        <end position="291"/>
    </location>
</feature>
<evidence type="ECO:0000256" key="4">
    <source>
        <dbReference type="ARBA" id="ARBA00023002"/>
    </source>
</evidence>
<keyword evidence="2" id="KW-0285">Flavoprotein</keyword>
<gene>
    <name evidence="7" type="ORF">nbrc107697_22390</name>
</gene>
<evidence type="ECO:0000256" key="2">
    <source>
        <dbReference type="ARBA" id="ARBA00022630"/>
    </source>
</evidence>
<dbReference type="GO" id="GO:0005737">
    <property type="term" value="C:cytoplasm"/>
    <property type="evidence" value="ECO:0007669"/>
    <property type="project" value="TreeGrafter"/>
</dbReference>
<dbReference type="SUPFAM" id="SSF55424">
    <property type="entry name" value="FAD/NAD-linked reductases, dimerisation (C-terminal) domain"/>
    <property type="match status" value="1"/>
</dbReference>
<evidence type="ECO:0000313" key="8">
    <source>
        <dbReference type="Proteomes" id="UP000444980"/>
    </source>
</evidence>
<dbReference type="PRINTS" id="PR00411">
    <property type="entry name" value="PNDRDTASEI"/>
</dbReference>
<keyword evidence="4" id="KW-0560">Oxidoreductase</keyword>